<dbReference type="InterPro" id="IPR013087">
    <property type="entry name" value="Znf_C2H2_type"/>
</dbReference>
<dbReference type="PROSITE" id="PS50157">
    <property type="entry name" value="ZINC_FINGER_C2H2_2"/>
    <property type="match status" value="4"/>
</dbReference>
<feature type="domain" description="C2H2-type" evidence="6">
    <location>
        <begin position="118"/>
        <end position="145"/>
    </location>
</feature>
<comment type="caution">
    <text evidence="7">The sequence shown here is derived from an EMBL/GenBank/DDBJ whole genome shotgun (WGS) entry which is preliminary data.</text>
</comment>
<dbReference type="Proteomes" id="UP001166052">
    <property type="component" value="Unassembled WGS sequence"/>
</dbReference>
<sequence>MMQCEHCQKCFKTTRVLKKHLQTHSIHTFSCTFCNKDFTVEMDLLNHVQIHSTQTFISIQHLLKNLHALEYLKAHLNTHSTEQAHSTQDFHCTICSKMFRLQRYLNVHLKSHPTERIMQCEHCEQCFKTTHALKKHLKNYSNSFQCQLANPMHSHRIQFSAAFQEDTAIPVQEHNIGLPTALCTSCNALNKQPLWHHVHVLTLTTNMRALLEEQHFAKWPLDVGDGKNGTPMTLPSHCFPFISDPVQQLYGDIDFSTVTLEQLST</sequence>
<keyword evidence="2" id="KW-0677">Repeat</keyword>
<evidence type="ECO:0000256" key="2">
    <source>
        <dbReference type="ARBA" id="ARBA00022737"/>
    </source>
</evidence>
<keyword evidence="1" id="KW-0479">Metal-binding</keyword>
<reference evidence="7" key="1">
    <citation type="journal article" date="2021" name="Cell">
        <title>Tracing the genetic footprints of vertebrate landing in non-teleost ray-finned fishes.</title>
        <authorList>
            <person name="Bi X."/>
            <person name="Wang K."/>
            <person name="Yang L."/>
            <person name="Pan H."/>
            <person name="Jiang H."/>
            <person name="Wei Q."/>
            <person name="Fang M."/>
            <person name="Yu H."/>
            <person name="Zhu C."/>
            <person name="Cai Y."/>
            <person name="He Y."/>
            <person name="Gan X."/>
            <person name="Zeng H."/>
            <person name="Yu D."/>
            <person name="Zhu Y."/>
            <person name="Jiang H."/>
            <person name="Qiu Q."/>
            <person name="Yang H."/>
            <person name="Zhang Y.E."/>
            <person name="Wang W."/>
            <person name="Zhu M."/>
            <person name="He S."/>
            <person name="Zhang G."/>
        </authorList>
    </citation>
    <scope>NUCLEOTIDE SEQUENCE</scope>
    <source>
        <strain evidence="7">Bchr_001</strain>
    </source>
</reference>
<evidence type="ECO:0000256" key="4">
    <source>
        <dbReference type="ARBA" id="ARBA00022833"/>
    </source>
</evidence>
<dbReference type="Gene3D" id="3.30.160.60">
    <property type="entry name" value="Classic Zinc Finger"/>
    <property type="match status" value="2"/>
</dbReference>
<feature type="domain" description="C2H2-type" evidence="6">
    <location>
        <begin position="29"/>
        <end position="56"/>
    </location>
</feature>
<organism evidence="7 8">
    <name type="scientific">Polypterus senegalus</name>
    <name type="common">Senegal bichir</name>
    <dbReference type="NCBI Taxonomy" id="55291"/>
    <lineage>
        <taxon>Eukaryota</taxon>
        <taxon>Metazoa</taxon>
        <taxon>Chordata</taxon>
        <taxon>Craniata</taxon>
        <taxon>Vertebrata</taxon>
        <taxon>Euteleostomi</taxon>
        <taxon>Actinopterygii</taxon>
        <taxon>Polypteriformes</taxon>
        <taxon>Polypteridae</taxon>
        <taxon>Polypterus</taxon>
    </lineage>
</organism>
<evidence type="ECO:0000256" key="3">
    <source>
        <dbReference type="ARBA" id="ARBA00022771"/>
    </source>
</evidence>
<gene>
    <name evidence="7" type="primary">Zfp59</name>
    <name evidence="7" type="ORF">GTO92_0007981</name>
</gene>
<dbReference type="PROSITE" id="PS00028">
    <property type="entry name" value="ZINC_FINGER_C2H2_1"/>
    <property type="match status" value="3"/>
</dbReference>
<protein>
    <submittedName>
        <fullName evidence="7">ZFP59 protein</fullName>
    </submittedName>
</protein>
<evidence type="ECO:0000256" key="1">
    <source>
        <dbReference type="ARBA" id="ARBA00022723"/>
    </source>
</evidence>
<dbReference type="SUPFAM" id="SSF57667">
    <property type="entry name" value="beta-beta-alpha zinc fingers"/>
    <property type="match status" value="2"/>
</dbReference>
<feature type="domain" description="C2H2-type" evidence="6">
    <location>
        <begin position="90"/>
        <end position="117"/>
    </location>
</feature>
<feature type="non-terminal residue" evidence="7">
    <location>
        <position position="1"/>
    </location>
</feature>
<evidence type="ECO:0000256" key="5">
    <source>
        <dbReference type="PROSITE-ProRule" id="PRU00042"/>
    </source>
</evidence>
<dbReference type="EMBL" id="JAAWVN010009051">
    <property type="protein sequence ID" value="MBN3290660.1"/>
    <property type="molecule type" value="Genomic_DNA"/>
</dbReference>
<dbReference type="PANTHER" id="PTHR24379:SF121">
    <property type="entry name" value="C2H2-TYPE DOMAIN-CONTAINING PROTEIN"/>
    <property type="match status" value="1"/>
</dbReference>
<feature type="domain" description="C2H2-type" evidence="6">
    <location>
        <begin position="2"/>
        <end position="25"/>
    </location>
</feature>
<name>A0ABS2YV58_POLSE</name>
<keyword evidence="4" id="KW-0862">Zinc</keyword>
<feature type="non-terminal residue" evidence="7">
    <location>
        <position position="265"/>
    </location>
</feature>
<keyword evidence="8" id="KW-1185">Reference proteome</keyword>
<dbReference type="InterPro" id="IPR036236">
    <property type="entry name" value="Znf_C2H2_sf"/>
</dbReference>
<keyword evidence="3 5" id="KW-0863">Zinc-finger</keyword>
<evidence type="ECO:0000313" key="7">
    <source>
        <dbReference type="EMBL" id="MBN3290660.1"/>
    </source>
</evidence>
<evidence type="ECO:0000313" key="8">
    <source>
        <dbReference type="Proteomes" id="UP001166052"/>
    </source>
</evidence>
<dbReference type="PANTHER" id="PTHR24379">
    <property type="entry name" value="KRAB AND ZINC FINGER DOMAIN-CONTAINING"/>
    <property type="match status" value="1"/>
</dbReference>
<proteinExistence type="predicted"/>
<dbReference type="SMART" id="SM00355">
    <property type="entry name" value="ZnF_C2H2"/>
    <property type="match status" value="4"/>
</dbReference>
<dbReference type="Pfam" id="PF00096">
    <property type="entry name" value="zf-C2H2"/>
    <property type="match status" value="3"/>
</dbReference>
<evidence type="ECO:0000259" key="6">
    <source>
        <dbReference type="PROSITE" id="PS50157"/>
    </source>
</evidence>
<accession>A0ABS2YV58</accession>